<evidence type="ECO:0000313" key="2">
    <source>
        <dbReference type="EMBL" id="SMF12429.1"/>
    </source>
</evidence>
<feature type="domain" description="Transcription factor zinc-finger" evidence="1">
    <location>
        <begin position="44"/>
        <end position="81"/>
    </location>
</feature>
<dbReference type="Pfam" id="PF13453">
    <property type="entry name" value="Zn_ribbon_TFIIB"/>
    <property type="match status" value="1"/>
</dbReference>
<keyword evidence="2" id="KW-0479">Metal-binding</keyword>
<name>A0A1Y6BJ72_9BACT</name>
<dbReference type="AlphaFoldDB" id="A0A1Y6BJ72"/>
<protein>
    <submittedName>
        <fullName evidence="2">Transcription factor zinc-finger</fullName>
    </submittedName>
</protein>
<keyword evidence="3" id="KW-1185">Reference proteome</keyword>
<accession>A0A1Y6BJ72</accession>
<proteinExistence type="predicted"/>
<gene>
    <name evidence="2" type="ORF">SAMN06296036_105163</name>
</gene>
<dbReference type="STRING" id="1513793.SAMN06296036_105163"/>
<keyword evidence="2" id="KW-0863">Zinc-finger</keyword>
<evidence type="ECO:0000313" key="3">
    <source>
        <dbReference type="Proteomes" id="UP000192907"/>
    </source>
</evidence>
<evidence type="ECO:0000259" key="1">
    <source>
        <dbReference type="Pfam" id="PF13453"/>
    </source>
</evidence>
<organism evidence="2 3">
    <name type="scientific">Pseudobacteriovorax antillogorgiicola</name>
    <dbReference type="NCBI Taxonomy" id="1513793"/>
    <lineage>
        <taxon>Bacteria</taxon>
        <taxon>Pseudomonadati</taxon>
        <taxon>Bdellovibrionota</taxon>
        <taxon>Oligoflexia</taxon>
        <taxon>Oligoflexales</taxon>
        <taxon>Pseudobacteriovoracaceae</taxon>
        <taxon>Pseudobacteriovorax</taxon>
    </lineage>
</organism>
<dbReference type="RefSeq" id="WP_132317379.1">
    <property type="nucleotide sequence ID" value="NZ_FWZT01000005.1"/>
</dbReference>
<dbReference type="InterPro" id="IPR027392">
    <property type="entry name" value="TF_Znf"/>
</dbReference>
<sequence length="100" mass="11502">MAKQPGSSDLDKDIFWSDIHKYVEQKKLDIEKSRGILRHEKVRKCPNCSKVMAVESLYHVLIDRCQTCGGIFLDEGELELLFKTKSESGFIASLKRFLKP</sequence>
<dbReference type="GO" id="GO:0008270">
    <property type="term" value="F:zinc ion binding"/>
    <property type="evidence" value="ECO:0007669"/>
    <property type="project" value="UniProtKB-KW"/>
</dbReference>
<dbReference type="EMBL" id="FWZT01000005">
    <property type="protein sequence ID" value="SMF12429.1"/>
    <property type="molecule type" value="Genomic_DNA"/>
</dbReference>
<dbReference type="Proteomes" id="UP000192907">
    <property type="component" value="Unassembled WGS sequence"/>
</dbReference>
<reference evidence="3" key="1">
    <citation type="submission" date="2017-04" db="EMBL/GenBank/DDBJ databases">
        <authorList>
            <person name="Varghese N."/>
            <person name="Submissions S."/>
        </authorList>
    </citation>
    <scope>NUCLEOTIDE SEQUENCE [LARGE SCALE GENOMIC DNA]</scope>
    <source>
        <strain evidence="3">RKEM611</strain>
    </source>
</reference>
<dbReference type="OrthoDB" id="9814037at2"/>
<keyword evidence="2" id="KW-0862">Zinc</keyword>